<evidence type="ECO:0000313" key="5">
    <source>
        <dbReference type="Proteomes" id="UP000268093"/>
    </source>
</evidence>
<gene>
    <name evidence="4" type="ORF">BC936DRAFT_144018</name>
</gene>
<feature type="region of interest" description="Disordered" evidence="2">
    <location>
        <begin position="1"/>
        <end position="86"/>
    </location>
</feature>
<dbReference type="GO" id="GO:0005484">
    <property type="term" value="F:SNAP receptor activity"/>
    <property type="evidence" value="ECO:0007669"/>
    <property type="project" value="TreeGrafter"/>
</dbReference>
<dbReference type="GO" id="GO:0031201">
    <property type="term" value="C:SNARE complex"/>
    <property type="evidence" value="ECO:0007669"/>
    <property type="project" value="TreeGrafter"/>
</dbReference>
<dbReference type="PROSITE" id="PS50192">
    <property type="entry name" value="T_SNARE"/>
    <property type="match status" value="2"/>
</dbReference>
<evidence type="ECO:0000313" key="4">
    <source>
        <dbReference type="EMBL" id="RUO95439.1"/>
    </source>
</evidence>
<accession>A0A432ZYI3</accession>
<protein>
    <recommendedName>
        <fullName evidence="3">t-SNARE coiled-coil homology domain-containing protein</fullName>
    </recommendedName>
</protein>
<comment type="similarity">
    <text evidence="1">Belongs to the SNAP-25 family.</text>
</comment>
<dbReference type="GO" id="GO:0005886">
    <property type="term" value="C:plasma membrane"/>
    <property type="evidence" value="ECO:0007669"/>
    <property type="project" value="TreeGrafter"/>
</dbReference>
<reference evidence="4 5" key="1">
    <citation type="journal article" date="2018" name="New Phytol.">
        <title>Phylogenomics of Endogonaceae and evolution of mycorrhizas within Mucoromycota.</title>
        <authorList>
            <person name="Chang Y."/>
            <person name="Desiro A."/>
            <person name="Na H."/>
            <person name="Sandor L."/>
            <person name="Lipzen A."/>
            <person name="Clum A."/>
            <person name="Barry K."/>
            <person name="Grigoriev I.V."/>
            <person name="Martin F.M."/>
            <person name="Stajich J.E."/>
            <person name="Smith M.E."/>
            <person name="Bonito G."/>
            <person name="Spatafora J.W."/>
        </authorList>
    </citation>
    <scope>NUCLEOTIDE SEQUENCE [LARGE SCALE GENOMIC DNA]</scope>
    <source>
        <strain evidence="4 5">GMNB39</strain>
    </source>
</reference>
<feature type="compositionally biased region" description="Basic and acidic residues" evidence="2">
    <location>
        <begin position="1"/>
        <end position="11"/>
    </location>
</feature>
<dbReference type="Proteomes" id="UP000268093">
    <property type="component" value="Unassembled WGS sequence"/>
</dbReference>
<evidence type="ECO:0000256" key="2">
    <source>
        <dbReference type="SAM" id="MobiDB-lite"/>
    </source>
</evidence>
<dbReference type="GO" id="GO:0006887">
    <property type="term" value="P:exocytosis"/>
    <property type="evidence" value="ECO:0007669"/>
    <property type="project" value="TreeGrafter"/>
</dbReference>
<evidence type="ECO:0000256" key="1">
    <source>
        <dbReference type="ARBA" id="ARBA00009480"/>
    </source>
</evidence>
<dbReference type="PANTHER" id="PTHR19305:SF9">
    <property type="entry name" value="SYNAPTOSOMAL-ASSOCIATED PROTEIN 29"/>
    <property type="match status" value="1"/>
</dbReference>
<dbReference type="GO" id="GO:0019905">
    <property type="term" value="F:syntaxin binding"/>
    <property type="evidence" value="ECO:0007669"/>
    <property type="project" value="TreeGrafter"/>
</dbReference>
<dbReference type="Gene3D" id="1.20.5.110">
    <property type="match status" value="2"/>
</dbReference>
<evidence type="ECO:0000259" key="3">
    <source>
        <dbReference type="PROSITE" id="PS50192"/>
    </source>
</evidence>
<dbReference type="CDD" id="cd15857">
    <property type="entry name" value="SNARE_SEC9C"/>
    <property type="match status" value="1"/>
</dbReference>
<dbReference type="InterPro" id="IPR000727">
    <property type="entry name" value="T_SNARE_dom"/>
</dbReference>
<dbReference type="SUPFAM" id="SSF58038">
    <property type="entry name" value="SNARE fusion complex"/>
    <property type="match status" value="2"/>
</dbReference>
<dbReference type="AlphaFoldDB" id="A0A432ZYI3"/>
<dbReference type="PANTHER" id="PTHR19305">
    <property type="entry name" value="SYNAPTOSOMAL ASSOCIATED PROTEIN"/>
    <property type="match status" value="1"/>
</dbReference>
<feature type="compositionally biased region" description="Basic and acidic residues" evidence="2">
    <location>
        <begin position="28"/>
        <end position="38"/>
    </location>
</feature>
<dbReference type="CDD" id="cd15886">
    <property type="entry name" value="SNARE_SEC9N"/>
    <property type="match status" value="1"/>
</dbReference>
<feature type="compositionally biased region" description="Basic and acidic residues" evidence="2">
    <location>
        <begin position="181"/>
        <end position="216"/>
    </location>
</feature>
<proteinExistence type="inferred from homology"/>
<organism evidence="4 5">
    <name type="scientific">Jimgerdemannia flammicorona</name>
    <dbReference type="NCBI Taxonomy" id="994334"/>
    <lineage>
        <taxon>Eukaryota</taxon>
        <taxon>Fungi</taxon>
        <taxon>Fungi incertae sedis</taxon>
        <taxon>Mucoromycota</taxon>
        <taxon>Mucoromycotina</taxon>
        <taxon>Endogonomycetes</taxon>
        <taxon>Endogonales</taxon>
        <taxon>Endogonaceae</taxon>
        <taxon>Jimgerdemannia</taxon>
    </lineage>
</organism>
<feature type="compositionally biased region" description="Low complexity" evidence="2">
    <location>
        <begin position="12"/>
        <end position="27"/>
    </location>
</feature>
<sequence>MDGYRKYRDNNSNDSRSSPNSSRGPPSYRDDGGRKELFGDAPQRGPSSRGGGRSNASRYYDEDEDGEPYANSRFAQQEEEEEVQGIKQQIGFVKQESLQSTRNAVAKIREAEDAAGNTLNMLGTQTQQLANIDRNLDLAKEHSDRAASKTSELKQLNRSIFIPVFKNPFTKKSREREEVAAVARDTAEHSQERQNIRKYEYESQQRMDQVQKKNERAGSNSGSRSQSDRDRYQFEADAADDAVEDELDQNLDYIGDATARLKNMALAMNQELDSQNQTLDKVTKKVDPLNERIAITSSRLNKIK</sequence>
<dbReference type="GO" id="GO:0006906">
    <property type="term" value="P:vesicle fusion"/>
    <property type="evidence" value="ECO:0007669"/>
    <property type="project" value="TreeGrafter"/>
</dbReference>
<feature type="domain" description="T-SNARE coiled-coil homology" evidence="3">
    <location>
        <begin position="241"/>
        <end position="303"/>
    </location>
</feature>
<dbReference type="EMBL" id="RBNI01029904">
    <property type="protein sequence ID" value="RUO95439.1"/>
    <property type="molecule type" value="Genomic_DNA"/>
</dbReference>
<feature type="region of interest" description="Disordered" evidence="2">
    <location>
        <begin position="181"/>
        <end position="243"/>
    </location>
</feature>
<comment type="caution">
    <text evidence="4">The sequence shown here is derived from an EMBL/GenBank/DDBJ whole genome shotgun (WGS) entry which is preliminary data.</text>
</comment>
<keyword evidence="5" id="KW-1185">Reference proteome</keyword>
<dbReference type="SMART" id="SM00397">
    <property type="entry name" value="t_SNARE"/>
    <property type="match status" value="2"/>
</dbReference>
<name>A0A432ZYI3_9FUNG</name>
<feature type="domain" description="T-SNARE coiled-coil homology" evidence="3">
    <location>
        <begin position="91"/>
        <end position="153"/>
    </location>
</feature>
<dbReference type="OrthoDB" id="18679at2759"/>